<name>A0A1M5E5V8_9BACT</name>
<dbReference type="Proteomes" id="UP000184076">
    <property type="component" value="Unassembled WGS sequence"/>
</dbReference>
<organism evidence="1 2">
    <name type="scientific">Desulfacinum infernum DSM 9756</name>
    <dbReference type="NCBI Taxonomy" id="1121391"/>
    <lineage>
        <taxon>Bacteria</taxon>
        <taxon>Pseudomonadati</taxon>
        <taxon>Thermodesulfobacteriota</taxon>
        <taxon>Syntrophobacteria</taxon>
        <taxon>Syntrophobacterales</taxon>
        <taxon>Syntrophobacteraceae</taxon>
        <taxon>Desulfacinum</taxon>
    </lineage>
</organism>
<dbReference type="RefSeq" id="WP_143156477.1">
    <property type="nucleotide sequence ID" value="NZ_FQVB01000026.1"/>
</dbReference>
<sequence length="139" mass="15646">MADKSALSWEEWKEELERAWAEIPKPFQSPATVRRTLQCHLFACLRGAGYQVLADYMPPRVADRPVDLLVLDGEGKIAGAVCFDEVVTLYAVKSLTSFDSPRKVIFTVGRLKKKVEESRFFLKEGVEHVHLEAQGLQGP</sequence>
<reference evidence="2" key="1">
    <citation type="submission" date="2016-11" db="EMBL/GenBank/DDBJ databases">
        <authorList>
            <person name="Varghese N."/>
            <person name="Submissions S."/>
        </authorList>
    </citation>
    <scope>NUCLEOTIDE SEQUENCE [LARGE SCALE GENOMIC DNA]</scope>
    <source>
        <strain evidence="2">DSM 9756</strain>
    </source>
</reference>
<dbReference type="STRING" id="1121391.SAMN02745206_02571"/>
<dbReference type="AlphaFoldDB" id="A0A1M5E5V8"/>
<keyword evidence="2" id="KW-1185">Reference proteome</keyword>
<accession>A0A1M5E5V8</accession>
<dbReference type="OrthoDB" id="5513332at2"/>
<evidence type="ECO:0000313" key="2">
    <source>
        <dbReference type="Proteomes" id="UP000184076"/>
    </source>
</evidence>
<dbReference type="EMBL" id="FQVB01000026">
    <property type="protein sequence ID" value="SHF74451.1"/>
    <property type="molecule type" value="Genomic_DNA"/>
</dbReference>
<protein>
    <submittedName>
        <fullName evidence="1">Uncharacterized protein</fullName>
    </submittedName>
</protein>
<evidence type="ECO:0000313" key="1">
    <source>
        <dbReference type="EMBL" id="SHF74451.1"/>
    </source>
</evidence>
<gene>
    <name evidence="1" type="ORF">SAMN02745206_02571</name>
</gene>
<proteinExistence type="predicted"/>